<proteinExistence type="predicted"/>
<comment type="caution">
    <text evidence="2">The sequence shown here is derived from an EMBL/GenBank/DDBJ whole genome shotgun (WGS) entry which is preliminary data.</text>
</comment>
<feature type="domain" description="DUF547" evidence="1">
    <location>
        <begin position="87"/>
        <end position="210"/>
    </location>
</feature>
<accession>A0ABP1PQZ5</accession>
<dbReference type="Proteomes" id="UP001642540">
    <property type="component" value="Unassembled WGS sequence"/>
</dbReference>
<evidence type="ECO:0000313" key="3">
    <source>
        <dbReference type="Proteomes" id="UP001642540"/>
    </source>
</evidence>
<name>A0ABP1PQZ5_9HEXA</name>
<dbReference type="PANTHER" id="PTHR46361">
    <property type="entry name" value="ELECTRON CARRIER/ PROTEIN DISULFIDE OXIDOREDUCTASE"/>
    <property type="match status" value="1"/>
</dbReference>
<dbReference type="EMBL" id="CAXLJM020000007">
    <property type="protein sequence ID" value="CAL8074000.1"/>
    <property type="molecule type" value="Genomic_DNA"/>
</dbReference>
<dbReference type="Pfam" id="PF04784">
    <property type="entry name" value="DUF547"/>
    <property type="match status" value="1"/>
</dbReference>
<evidence type="ECO:0000313" key="2">
    <source>
        <dbReference type="EMBL" id="CAL8074000.1"/>
    </source>
</evidence>
<reference evidence="2 3" key="1">
    <citation type="submission" date="2024-08" db="EMBL/GenBank/DDBJ databases">
        <authorList>
            <person name="Cucini C."/>
            <person name="Frati F."/>
        </authorList>
    </citation>
    <scope>NUCLEOTIDE SEQUENCE [LARGE SCALE GENOMIC DNA]</scope>
</reference>
<organism evidence="2 3">
    <name type="scientific">Orchesella dallaii</name>
    <dbReference type="NCBI Taxonomy" id="48710"/>
    <lineage>
        <taxon>Eukaryota</taxon>
        <taxon>Metazoa</taxon>
        <taxon>Ecdysozoa</taxon>
        <taxon>Arthropoda</taxon>
        <taxon>Hexapoda</taxon>
        <taxon>Collembola</taxon>
        <taxon>Entomobryomorpha</taxon>
        <taxon>Entomobryoidea</taxon>
        <taxon>Orchesellidae</taxon>
        <taxon>Orchesellinae</taxon>
        <taxon>Orchesella</taxon>
    </lineage>
</organism>
<dbReference type="PANTHER" id="PTHR46361:SF3">
    <property type="entry name" value="ELECTRON CARRIER_ PROTEIN DISULFIDE OXIDOREDUCTASE"/>
    <property type="match status" value="1"/>
</dbReference>
<evidence type="ECO:0000259" key="1">
    <source>
        <dbReference type="Pfam" id="PF04784"/>
    </source>
</evidence>
<keyword evidence="3" id="KW-1185">Reference proteome</keyword>
<dbReference type="InterPro" id="IPR006869">
    <property type="entry name" value="DUF547"/>
</dbReference>
<sequence length="278" mass="32013">MLNPDLVQVLNEIDELGAVPLASIVEPDPIELSKSLYRTLLGLKAEFLSEDGSTTNYSGFSESSRYTSFQLESQKLRYVDLGKLDDNDKKKAFFLNIYNVLTMHALANKVTSEKTVLELEKFWQMYGYRIGTHIFSLDDIEHGILRCNKLHPTYQDYFFKQGDPRRDFVLPELDPRIHFALNCGAKSCPPIRLFSPDNLENGLELAARSFCQSEVIICELENCITLSKIFLWYGSDFGSDEKTVVRKLTEWLLPEQKQQIEEGTHFSVKFADYDWSIH</sequence>
<gene>
    <name evidence="2" type="ORF">ODALV1_LOCUS2773</name>
</gene>
<protein>
    <recommendedName>
        <fullName evidence="1">DUF547 domain-containing protein</fullName>
    </recommendedName>
</protein>